<feature type="domain" description="A-factor biosynthesis hotdog" evidence="2">
    <location>
        <begin position="30"/>
        <end position="156"/>
    </location>
</feature>
<comment type="caution">
    <text evidence="3">The sequence shown here is derived from an EMBL/GenBank/DDBJ whole genome shotgun (WGS) entry which is preliminary data.</text>
</comment>
<dbReference type="Proteomes" id="UP001500886">
    <property type="component" value="Unassembled WGS sequence"/>
</dbReference>
<evidence type="ECO:0000256" key="1">
    <source>
        <dbReference type="SAM" id="MobiDB-lite"/>
    </source>
</evidence>
<dbReference type="NCBIfam" id="NF041195">
    <property type="entry name" value="ScbA_BarX_GamBu"/>
    <property type="match status" value="1"/>
</dbReference>
<keyword evidence="4" id="KW-1185">Reference proteome</keyword>
<protein>
    <submittedName>
        <fullName evidence="3">Gamma-butyrolactone biosynthesis protein ScbA</fullName>
    </submittedName>
</protein>
<organism evidence="3 4">
    <name type="scientific">Streptomyces luteosporeus</name>
    <dbReference type="NCBI Taxonomy" id="173856"/>
    <lineage>
        <taxon>Bacteria</taxon>
        <taxon>Bacillati</taxon>
        <taxon>Actinomycetota</taxon>
        <taxon>Actinomycetes</taxon>
        <taxon>Kitasatosporales</taxon>
        <taxon>Streptomycetaceae</taxon>
        <taxon>Streptomyces</taxon>
    </lineage>
</organism>
<dbReference type="SUPFAM" id="SSF54637">
    <property type="entry name" value="Thioesterase/thiol ester dehydrase-isomerase"/>
    <property type="match status" value="1"/>
</dbReference>
<evidence type="ECO:0000313" key="3">
    <source>
        <dbReference type="EMBL" id="GAA2711383.1"/>
    </source>
</evidence>
<proteinExistence type="predicted"/>
<dbReference type="Pfam" id="PF03756">
    <property type="entry name" value="AfsA"/>
    <property type="match status" value="2"/>
</dbReference>
<evidence type="ECO:0000313" key="4">
    <source>
        <dbReference type="Proteomes" id="UP001500886"/>
    </source>
</evidence>
<dbReference type="RefSeq" id="WP_344433812.1">
    <property type="nucleotide sequence ID" value="NZ_BAAASL010000004.1"/>
</dbReference>
<feature type="domain" description="A-factor biosynthesis hotdog" evidence="2">
    <location>
        <begin position="190"/>
        <end position="250"/>
    </location>
</feature>
<dbReference type="InterPro" id="IPR005509">
    <property type="entry name" value="AfsA_hotdog_dom"/>
</dbReference>
<feature type="region of interest" description="Disordered" evidence="1">
    <location>
        <begin position="1"/>
        <end position="20"/>
    </location>
</feature>
<gene>
    <name evidence="3" type="primary">scbA_2</name>
    <name evidence="3" type="ORF">GCM10010315_13120</name>
</gene>
<evidence type="ECO:0000259" key="2">
    <source>
        <dbReference type="Pfam" id="PF03756"/>
    </source>
</evidence>
<dbReference type="EMBL" id="BAAASL010000004">
    <property type="protein sequence ID" value="GAA2711383.1"/>
    <property type="molecule type" value="Genomic_DNA"/>
</dbReference>
<sequence>MPDVTLEPPATVEAQSSTPPSQALLGAYAHLRRPESLLVTDWEPTGAHEFALAVRWPAAGGPLPYDPRVLAQTVRQTGLVVAHGAYGVPLTHQTMLSTLEFTVAPGLRAPERPSALAVEVTVAEPVDNRSAARSLRMGFHILRDGVTAARAHTEFRWIPPRVYARVRGSHATVDWGSWPLPEPISAGLAGRASAADVVLAPGDAPHRWLLRNDTANTALFDHPVDHVPGLALLEAADQAAHALLAPVTPVTLRIAASYRKYVEFDRPCRIEATPLPAAAPGRYAVRVTGTQDGEEAFAVDFSGVKGS</sequence>
<reference evidence="3 4" key="1">
    <citation type="journal article" date="2019" name="Int. J. Syst. Evol. Microbiol.">
        <title>The Global Catalogue of Microorganisms (GCM) 10K type strain sequencing project: providing services to taxonomists for standard genome sequencing and annotation.</title>
        <authorList>
            <consortium name="The Broad Institute Genomics Platform"/>
            <consortium name="The Broad Institute Genome Sequencing Center for Infectious Disease"/>
            <person name="Wu L."/>
            <person name="Ma J."/>
        </authorList>
    </citation>
    <scope>NUCLEOTIDE SEQUENCE [LARGE SCALE GENOMIC DNA]</scope>
    <source>
        <strain evidence="3 4">JCM 4542</strain>
    </source>
</reference>
<accession>A0ABN3TL39</accession>
<name>A0ABN3TL39_9ACTN</name>
<dbReference type="InterPro" id="IPR029069">
    <property type="entry name" value="HotDog_dom_sf"/>
</dbReference>
<dbReference type="InterPro" id="IPR047757">
    <property type="entry name" value="AfsA-like"/>
</dbReference>